<dbReference type="SUPFAM" id="SSF101386">
    <property type="entry name" value="all-alpha NTP pyrophosphatases"/>
    <property type="match status" value="1"/>
</dbReference>
<dbReference type="PATRIC" id="fig|338187.36.peg.4522"/>
<organism evidence="2 3">
    <name type="scientific">Vibrio campbellii (strain ATCC BAA-1116)</name>
    <dbReference type="NCBI Taxonomy" id="2902295"/>
    <lineage>
        <taxon>Bacteria</taxon>
        <taxon>Pseudomonadati</taxon>
        <taxon>Pseudomonadota</taxon>
        <taxon>Gammaproteobacteria</taxon>
        <taxon>Vibrionales</taxon>
        <taxon>Vibrionaceae</taxon>
        <taxon>Vibrio</taxon>
    </lineage>
</organism>
<accession>A7N414</accession>
<protein>
    <recommendedName>
        <fullName evidence="1">NTP pyrophosphohydrolase MazG-like domain-containing protein</fullName>
    </recommendedName>
</protein>
<feature type="domain" description="NTP pyrophosphohydrolase MazG-like" evidence="1">
    <location>
        <begin position="202"/>
        <end position="268"/>
    </location>
</feature>
<proteinExistence type="predicted"/>
<gene>
    <name evidence="2" type="ordered locus">VIBHAR_05642</name>
</gene>
<dbReference type="AlphaFoldDB" id="A7N414"/>
<evidence type="ECO:0000313" key="3">
    <source>
        <dbReference type="Proteomes" id="UP000008152"/>
    </source>
</evidence>
<dbReference type="Proteomes" id="UP000008152">
    <property type="component" value="Chromosome II"/>
</dbReference>
<dbReference type="InterPro" id="IPR004518">
    <property type="entry name" value="MazG-like_dom"/>
</dbReference>
<dbReference type="KEGG" id="vha:VIBHAR_05642"/>
<dbReference type="InterPro" id="IPR043519">
    <property type="entry name" value="NT_sf"/>
</dbReference>
<dbReference type="EMBL" id="CP000790">
    <property type="protein sequence ID" value="ABU73545.1"/>
    <property type="molecule type" value="Genomic_DNA"/>
</dbReference>
<sequence length="300" mass="34615">MHINKTQGQWMNESVYRAMSWLKAILDGQGVRYQIVGGFAAHLHGGSRPIVDIDLYIEKEDVHALLPFFQPFVSKPLKHYSEEGWDLEYLQLIYENQKIEIGLSPGTKIFNTSSQQLVSLDVDLAESVQRDFHGLALPVINTNSLIEYKRVLNREVDRIDIKELEDIQQAENAQTLGHFSSLFDIARRKAKYDNTNTWYKGSETYFDALYQELEEVGEEITQTRLCYLEDELGDVLWNYLNLLMALEKEQGIDPTSVLSRAVNKYQQRVATIENNGSWADVKAEQKRKLQQEYLGAMNEN</sequence>
<dbReference type="Pfam" id="PF03819">
    <property type="entry name" value="MazG"/>
    <property type="match status" value="1"/>
</dbReference>
<name>A7N414_VIBC1</name>
<evidence type="ECO:0000259" key="1">
    <source>
        <dbReference type="Pfam" id="PF03819"/>
    </source>
</evidence>
<dbReference type="Gene3D" id="3.30.460.40">
    <property type="match status" value="1"/>
</dbReference>
<evidence type="ECO:0000313" key="2">
    <source>
        <dbReference type="EMBL" id="ABU73545.1"/>
    </source>
</evidence>
<dbReference type="SUPFAM" id="SSF81301">
    <property type="entry name" value="Nucleotidyltransferase"/>
    <property type="match status" value="1"/>
</dbReference>
<dbReference type="Gene3D" id="1.10.287.1080">
    <property type="entry name" value="MazG-like"/>
    <property type="match status" value="1"/>
</dbReference>
<reference evidence="2 3" key="1">
    <citation type="submission" date="2007-08" db="EMBL/GenBank/DDBJ databases">
        <authorList>
            <consortium name="The Vibrio harveyi Genome Sequencing Project"/>
            <person name="Bassler B."/>
            <person name="Clifton S.W."/>
            <person name="Fulton L."/>
            <person name="Delehaunty K."/>
            <person name="Fronick C."/>
            <person name="Harrison M."/>
            <person name="Markivic C."/>
            <person name="Fulton R."/>
            <person name="Tin-Wollam A.-M."/>
            <person name="Shah N."/>
            <person name="Pepin K."/>
            <person name="Nash W."/>
            <person name="Thiruvilangam P."/>
            <person name="Bhonagiri V."/>
            <person name="Waters C."/>
            <person name="Tu K.C."/>
            <person name="Irgon J."/>
            <person name="Wilson R.K."/>
        </authorList>
    </citation>
    <scope>NUCLEOTIDE SEQUENCE [LARGE SCALE GENOMIC DNA]</scope>
    <source>
        <strain evidence="3">ATCC BAA-1116 / BB120</strain>
    </source>
</reference>